<comment type="similarity">
    <text evidence="2">Belongs to the threonine synthase family.</text>
</comment>
<gene>
    <name evidence="8" type="ORF">H8730_16780</name>
</gene>
<name>A0A926DV00_9FIRM</name>
<evidence type="ECO:0000256" key="1">
    <source>
        <dbReference type="ARBA" id="ARBA00001933"/>
    </source>
</evidence>
<organism evidence="8 9">
    <name type="scientific">Bianquea renquensis</name>
    <dbReference type="NCBI Taxonomy" id="2763661"/>
    <lineage>
        <taxon>Bacteria</taxon>
        <taxon>Bacillati</taxon>
        <taxon>Bacillota</taxon>
        <taxon>Clostridia</taxon>
        <taxon>Eubacteriales</taxon>
        <taxon>Bianqueaceae</taxon>
        <taxon>Bianquea</taxon>
    </lineage>
</organism>
<dbReference type="CDD" id="cd01560">
    <property type="entry name" value="Thr-synth_2"/>
    <property type="match status" value="1"/>
</dbReference>
<evidence type="ECO:0000256" key="4">
    <source>
        <dbReference type="NCBIfam" id="TIGR00260"/>
    </source>
</evidence>
<feature type="domain" description="Tryptophan synthase beta chain-like PALP" evidence="6">
    <location>
        <begin position="97"/>
        <end position="341"/>
    </location>
</feature>
<keyword evidence="8" id="KW-0456">Lyase</keyword>
<feature type="modified residue" description="N6-(pyridoxal phosphate)lysine" evidence="5">
    <location>
        <position position="110"/>
    </location>
</feature>
<dbReference type="AlphaFoldDB" id="A0A926DV00"/>
<dbReference type="NCBIfam" id="TIGR00260">
    <property type="entry name" value="thrC"/>
    <property type="match status" value="1"/>
</dbReference>
<keyword evidence="9" id="KW-1185">Reference proteome</keyword>
<keyword evidence="3 5" id="KW-0663">Pyridoxal phosphate</keyword>
<dbReference type="InterPro" id="IPR036052">
    <property type="entry name" value="TrpB-like_PALP_sf"/>
</dbReference>
<dbReference type="InterPro" id="IPR001926">
    <property type="entry name" value="TrpB-like_PALP"/>
</dbReference>
<dbReference type="SUPFAM" id="SSF53686">
    <property type="entry name" value="Tryptophan synthase beta subunit-like PLP-dependent enzymes"/>
    <property type="match status" value="1"/>
</dbReference>
<evidence type="ECO:0000313" key="9">
    <source>
        <dbReference type="Proteomes" id="UP000657006"/>
    </source>
</evidence>
<evidence type="ECO:0000259" key="7">
    <source>
        <dbReference type="Pfam" id="PF14821"/>
    </source>
</evidence>
<dbReference type="Pfam" id="PF00291">
    <property type="entry name" value="PALP"/>
    <property type="match status" value="1"/>
</dbReference>
<dbReference type="InterPro" id="IPR037158">
    <property type="entry name" value="Thr_synth_N_sf"/>
</dbReference>
<evidence type="ECO:0000313" key="8">
    <source>
        <dbReference type="EMBL" id="MBC8545191.1"/>
    </source>
</evidence>
<evidence type="ECO:0000256" key="2">
    <source>
        <dbReference type="ARBA" id="ARBA00005517"/>
    </source>
</evidence>
<dbReference type="EMBL" id="JACRSQ010000054">
    <property type="protein sequence ID" value="MBC8545191.1"/>
    <property type="molecule type" value="Genomic_DNA"/>
</dbReference>
<evidence type="ECO:0000259" key="6">
    <source>
        <dbReference type="Pfam" id="PF00291"/>
    </source>
</evidence>
<feature type="domain" description="Threonine synthase N-terminal" evidence="7">
    <location>
        <begin position="2"/>
        <end position="78"/>
    </location>
</feature>
<evidence type="ECO:0000256" key="5">
    <source>
        <dbReference type="PIRSR" id="PIRSR604450-51"/>
    </source>
</evidence>
<dbReference type="GO" id="GO:0004795">
    <property type="term" value="F:threonine synthase activity"/>
    <property type="evidence" value="ECO:0007669"/>
    <property type="project" value="UniProtKB-UniRule"/>
</dbReference>
<evidence type="ECO:0000256" key="3">
    <source>
        <dbReference type="ARBA" id="ARBA00022898"/>
    </source>
</evidence>
<reference evidence="8" key="1">
    <citation type="submission" date="2020-08" db="EMBL/GenBank/DDBJ databases">
        <title>Genome public.</title>
        <authorList>
            <person name="Liu C."/>
            <person name="Sun Q."/>
        </authorList>
    </citation>
    <scope>NUCLEOTIDE SEQUENCE</scope>
    <source>
        <strain evidence="8">NSJ-32</strain>
    </source>
</reference>
<dbReference type="EC" id="4.2.3.1" evidence="4"/>
<comment type="caution">
    <text evidence="8">The sequence shown here is derived from an EMBL/GenBank/DDBJ whole genome shotgun (WGS) entry which is preliminary data.</text>
</comment>
<dbReference type="RefSeq" id="WP_177720080.1">
    <property type="nucleotide sequence ID" value="NZ_JACRSQ010000054.1"/>
</dbReference>
<dbReference type="Proteomes" id="UP000657006">
    <property type="component" value="Unassembled WGS sequence"/>
</dbReference>
<dbReference type="InterPro" id="IPR004450">
    <property type="entry name" value="Thr_synthase-like"/>
</dbReference>
<dbReference type="Pfam" id="PF24857">
    <property type="entry name" value="THR4_C"/>
    <property type="match status" value="1"/>
</dbReference>
<sequence>MQYKSTRGTGETVSPSYAILHGIAEDGGLFVPEEIPRLAKPLEELSALSYQQLAVEIMGKFLTDFTREELEACAKAAYDSKFDTPQIAPLAKCGDHYFLELFHGATLAFKDMALSILPHLLKCSAQKQKLDKKIVILTATSGDTGKAALEGFANVEGVEIIVFYPKDGVSPIQKRQMVTQKGDNTHVVAIEGNFDDAQRSVKEIFTDPAVAARMRDAGYMFSSANSINIGRLVPQVVYYFAAYFAMVEQKAVPMGAPIDFCVPTGNFGNILAAYYAKGMGLPVGKLLCASNSNNVLTDFFQTGEYNANREFYLTMSPSMDILVSSNLERLIYEICGRDGGAVADLMGQLSQQGQYKVNAPELPQIFYGGYASEEETAAAIREVYAQAGYVMDPHTAVAWCVKEKYLAASSSAATAVVISTASPYKFPQSILSALGEPAMGESEQTMVDRISALSHTPVPASVKEVLSAPVRHRLECGRDGALQAVESILGL</sequence>
<dbReference type="Gene3D" id="3.40.50.1100">
    <property type="match status" value="2"/>
</dbReference>
<dbReference type="Pfam" id="PF14821">
    <property type="entry name" value="Thr_synth_N"/>
    <property type="match status" value="1"/>
</dbReference>
<accession>A0A926DV00</accession>
<comment type="cofactor">
    <cofactor evidence="1 5">
        <name>pyridoxal 5'-phosphate</name>
        <dbReference type="ChEBI" id="CHEBI:597326"/>
    </cofactor>
</comment>
<dbReference type="PANTHER" id="PTHR43515">
    <property type="entry name" value="THREONINE SYNTHASE-LIKE 1"/>
    <property type="match status" value="1"/>
</dbReference>
<dbReference type="InterPro" id="IPR029144">
    <property type="entry name" value="Thr_synth_N"/>
</dbReference>
<dbReference type="PANTHER" id="PTHR43515:SF1">
    <property type="entry name" value="THREONINE SYNTHASE-LIKE 1"/>
    <property type="match status" value="1"/>
</dbReference>
<dbReference type="GO" id="GO:0009088">
    <property type="term" value="P:threonine biosynthetic process"/>
    <property type="evidence" value="ECO:0007669"/>
    <property type="project" value="UniProtKB-UniRule"/>
</dbReference>
<proteinExistence type="inferred from homology"/>
<dbReference type="Gene3D" id="3.90.1380.10">
    <property type="entry name" value="Threonine synthase, N-terminal domain"/>
    <property type="match status" value="1"/>
</dbReference>
<dbReference type="GO" id="GO:0005737">
    <property type="term" value="C:cytoplasm"/>
    <property type="evidence" value="ECO:0007669"/>
    <property type="project" value="TreeGrafter"/>
</dbReference>
<protein>
    <recommendedName>
        <fullName evidence="4">Threonine synthase</fullName>
        <ecNumber evidence="4">4.2.3.1</ecNumber>
    </recommendedName>
</protein>